<keyword evidence="7 10" id="KW-0472">Membrane</keyword>
<dbReference type="STRING" id="504800.SAMN04488085_108111"/>
<feature type="transmembrane region" description="Helical" evidence="10">
    <location>
        <begin position="243"/>
        <end position="261"/>
    </location>
</feature>
<keyword evidence="3" id="KW-1003">Cell membrane</keyword>
<dbReference type="InterPro" id="IPR001851">
    <property type="entry name" value="ABC_transp_permease"/>
</dbReference>
<keyword evidence="12" id="KW-1185">Reference proteome</keyword>
<dbReference type="Pfam" id="PF02653">
    <property type="entry name" value="BPD_transp_2"/>
    <property type="match status" value="1"/>
</dbReference>
<evidence type="ECO:0000256" key="10">
    <source>
        <dbReference type="SAM" id="Phobius"/>
    </source>
</evidence>
<evidence type="ECO:0000256" key="3">
    <source>
        <dbReference type="ARBA" id="ARBA00022475"/>
    </source>
</evidence>
<evidence type="ECO:0000313" key="11">
    <source>
        <dbReference type="EMBL" id="SFL23986.1"/>
    </source>
</evidence>
<keyword evidence="4" id="KW-0997">Cell inner membrane</keyword>
<keyword evidence="6 10" id="KW-1133">Transmembrane helix</keyword>
<organism evidence="11 12">
    <name type="scientific">Geodermatophilus ruber</name>
    <dbReference type="NCBI Taxonomy" id="504800"/>
    <lineage>
        <taxon>Bacteria</taxon>
        <taxon>Bacillati</taxon>
        <taxon>Actinomycetota</taxon>
        <taxon>Actinomycetes</taxon>
        <taxon>Geodermatophilales</taxon>
        <taxon>Geodermatophilaceae</taxon>
        <taxon>Geodermatophilus</taxon>
    </lineage>
</organism>
<comment type="subcellular location">
    <subcellularLocation>
        <location evidence="1">Cell membrane</location>
        <topology evidence="1">Multi-pass membrane protein</topology>
    </subcellularLocation>
</comment>
<proteinExistence type="predicted"/>
<dbReference type="EMBL" id="FOSW01000008">
    <property type="protein sequence ID" value="SFL23986.1"/>
    <property type="molecule type" value="Genomic_DNA"/>
</dbReference>
<feature type="transmembrane region" description="Helical" evidence="10">
    <location>
        <begin position="31"/>
        <end position="56"/>
    </location>
</feature>
<protein>
    <recommendedName>
        <fullName evidence="8">Autoinducer 2 import system permease protein LsrD</fullName>
    </recommendedName>
</protein>
<feature type="transmembrane region" description="Helical" evidence="10">
    <location>
        <begin position="191"/>
        <end position="213"/>
    </location>
</feature>
<feature type="transmembrane region" description="Helical" evidence="10">
    <location>
        <begin position="117"/>
        <end position="139"/>
    </location>
</feature>
<evidence type="ECO:0000256" key="5">
    <source>
        <dbReference type="ARBA" id="ARBA00022692"/>
    </source>
</evidence>
<feature type="region of interest" description="Disordered" evidence="9">
    <location>
        <begin position="353"/>
        <end position="381"/>
    </location>
</feature>
<dbReference type="Proteomes" id="UP000199152">
    <property type="component" value="Unassembled WGS sequence"/>
</dbReference>
<dbReference type="InParanoid" id="A0A1I4G4H3"/>
<evidence type="ECO:0000256" key="4">
    <source>
        <dbReference type="ARBA" id="ARBA00022519"/>
    </source>
</evidence>
<feature type="transmembrane region" description="Helical" evidence="10">
    <location>
        <begin position="276"/>
        <end position="293"/>
    </location>
</feature>
<dbReference type="RefSeq" id="WP_091325674.1">
    <property type="nucleotide sequence ID" value="NZ_FOSW01000008.1"/>
</dbReference>
<feature type="transmembrane region" description="Helical" evidence="10">
    <location>
        <begin position="151"/>
        <end position="171"/>
    </location>
</feature>
<dbReference type="AlphaFoldDB" id="A0A1I4G4H3"/>
<dbReference type="PANTHER" id="PTHR32196">
    <property type="entry name" value="ABC TRANSPORTER PERMEASE PROTEIN YPHD-RELATED-RELATED"/>
    <property type="match status" value="1"/>
</dbReference>
<evidence type="ECO:0000256" key="1">
    <source>
        <dbReference type="ARBA" id="ARBA00004651"/>
    </source>
</evidence>
<keyword evidence="5 10" id="KW-0812">Transmembrane</keyword>
<dbReference type="CDD" id="cd06579">
    <property type="entry name" value="TM_PBP1_transp_AraH_like"/>
    <property type="match status" value="1"/>
</dbReference>
<dbReference type="OrthoDB" id="9808136at2"/>
<evidence type="ECO:0000256" key="6">
    <source>
        <dbReference type="ARBA" id="ARBA00022989"/>
    </source>
</evidence>
<feature type="transmembrane region" description="Helical" evidence="10">
    <location>
        <begin position="68"/>
        <end position="85"/>
    </location>
</feature>
<dbReference type="PANTHER" id="PTHR32196:SF71">
    <property type="entry name" value="AUTOINDUCER 2 IMPORT SYSTEM PERMEASE PROTEIN LSRD"/>
    <property type="match status" value="1"/>
</dbReference>
<name>A0A1I4G4H3_9ACTN</name>
<evidence type="ECO:0000256" key="2">
    <source>
        <dbReference type="ARBA" id="ARBA00022448"/>
    </source>
</evidence>
<evidence type="ECO:0000313" key="12">
    <source>
        <dbReference type="Proteomes" id="UP000199152"/>
    </source>
</evidence>
<reference evidence="11 12" key="1">
    <citation type="submission" date="2016-10" db="EMBL/GenBank/DDBJ databases">
        <authorList>
            <person name="de Groot N.N."/>
        </authorList>
    </citation>
    <scope>NUCLEOTIDE SEQUENCE [LARGE SCALE GENOMIC DNA]</scope>
    <source>
        <strain evidence="11 12">DSM 45317</strain>
    </source>
</reference>
<evidence type="ECO:0000256" key="8">
    <source>
        <dbReference type="ARBA" id="ARBA00039381"/>
    </source>
</evidence>
<dbReference type="GO" id="GO:0005886">
    <property type="term" value="C:plasma membrane"/>
    <property type="evidence" value="ECO:0007669"/>
    <property type="project" value="UniProtKB-SubCell"/>
</dbReference>
<gene>
    <name evidence="11" type="ORF">SAMN04488085_108111</name>
</gene>
<evidence type="ECO:0000256" key="9">
    <source>
        <dbReference type="SAM" id="MobiDB-lite"/>
    </source>
</evidence>
<sequence>MTQLQEPVQQDAVPAPETTAGRGRRYWFLKAFATAGPLPFLLLLLVVGVTLVNPVFLSSSNLSSVATQSVYLLLVSLAQMLILVTGGFDLSVGANVALTSVTSALVMQSVYGGVDEYSGIALIWGLVVALLVGLVVGLVNGIGVAVLKVNAFIVTLASMGIFTGVTMLVSGGSEVSGLPRVFTHEVGSGRVFGVVPVPLLMILPVIFLLYVLLRRMKYGKSLFAIGSNELAARVAGTRVGTNLVMAYVLGGVVTAYAGWLLTARVSSGQPQLGAELAMQSITAAIIGGASLLGGRGSVGGTVLGVLFIVGLTNGMNLMRMDSNQQNIALGLALVLSVLVSRARDRARREVAVMELDQGATPPAAGPVGSLPEQRNPLAPPS</sequence>
<evidence type="ECO:0000256" key="7">
    <source>
        <dbReference type="ARBA" id="ARBA00023136"/>
    </source>
</evidence>
<dbReference type="GO" id="GO:0022857">
    <property type="term" value="F:transmembrane transporter activity"/>
    <property type="evidence" value="ECO:0007669"/>
    <property type="project" value="InterPro"/>
</dbReference>
<accession>A0A1I4G4H3</accession>
<keyword evidence="2" id="KW-0813">Transport</keyword>